<dbReference type="RefSeq" id="XP_045958878.1">
    <property type="nucleotide sequence ID" value="XM_046102828.1"/>
</dbReference>
<gene>
    <name evidence="8" type="ORF">BKA67DRAFT_565705</name>
</gene>
<feature type="transmembrane region" description="Helical" evidence="6">
    <location>
        <begin position="352"/>
        <end position="373"/>
    </location>
</feature>
<dbReference type="PROSITE" id="PS50850">
    <property type="entry name" value="MFS"/>
    <property type="match status" value="1"/>
</dbReference>
<dbReference type="PANTHER" id="PTHR23501">
    <property type="entry name" value="MAJOR FACILITATOR SUPERFAMILY"/>
    <property type="match status" value="1"/>
</dbReference>
<feature type="transmembrane region" description="Helical" evidence="6">
    <location>
        <begin position="204"/>
        <end position="227"/>
    </location>
</feature>
<keyword evidence="3 6" id="KW-1133">Transmembrane helix</keyword>
<dbReference type="PANTHER" id="PTHR23501:SF198">
    <property type="entry name" value="AZOLE RESISTANCE PROTEIN 1-RELATED"/>
    <property type="match status" value="1"/>
</dbReference>
<keyword evidence="9" id="KW-1185">Reference proteome</keyword>
<evidence type="ECO:0000259" key="7">
    <source>
        <dbReference type="PROSITE" id="PS50850"/>
    </source>
</evidence>
<feature type="transmembrane region" description="Helical" evidence="6">
    <location>
        <begin position="518"/>
        <end position="538"/>
    </location>
</feature>
<evidence type="ECO:0000256" key="4">
    <source>
        <dbReference type="ARBA" id="ARBA00023136"/>
    </source>
</evidence>
<feature type="compositionally biased region" description="Basic and acidic residues" evidence="5">
    <location>
        <begin position="1"/>
        <end position="18"/>
    </location>
</feature>
<protein>
    <submittedName>
        <fullName evidence="8">MFS toxin efflux pump</fullName>
    </submittedName>
</protein>
<evidence type="ECO:0000256" key="1">
    <source>
        <dbReference type="ARBA" id="ARBA00004141"/>
    </source>
</evidence>
<accession>A0A9P8UM31</accession>
<feature type="transmembrane region" description="Helical" evidence="6">
    <location>
        <begin position="248"/>
        <end position="267"/>
    </location>
</feature>
<feature type="transmembrane region" description="Helical" evidence="6">
    <location>
        <begin position="411"/>
        <end position="433"/>
    </location>
</feature>
<dbReference type="EMBL" id="JAGPXC010000004">
    <property type="protein sequence ID" value="KAH6654608.1"/>
    <property type="molecule type" value="Genomic_DNA"/>
</dbReference>
<dbReference type="PRINTS" id="PR01036">
    <property type="entry name" value="TCRTETB"/>
</dbReference>
<proteinExistence type="predicted"/>
<sequence length="549" mass="58903">MATPPKDDLVESREKAVEDGSLGAGDDAMPTTDSQTIEHEPNSVKQVLHITVTMAALMIALLLVALDTNILAVVIPRITTDFGSLDDVAWYGSAYSITKMALQPTFGRLYYTMSLKITFCVCVVFFLAGSIICALAPNSPALIVGRAVQGCGCAGIHAGVLSIMAFLVSKEKMPIFIAILSSVYAVSSVLGPVLGGVLTESRLTWRFCFWINLPIGVVSILVTIFCFREPERESTKMPLREKLSTLDPIGSCILIGAITCLILGLQWGGITLPWSDSKVWGCLVGFALSMAVFIVLQIHRKERALIPMRILTQRTIAATCAVVTFQMMAVTGLTYYLPLFFQASRGLSPTDAGLYLLGFALPSPVFSFFSGFVVTKTGHYIVWLLTGGSILTVGAGLLSTLTIDNSPLRKIIGFEFLASAGFGLAVQQPLVAIRNVLVAEDMPMGNALFVFSQAFGTVVGLAITQVIFLSTLKARLGSRLPDDQVAAIIEMGAGSVNQNPPELAPFVAASYGDSTQNALYLSVASAGLSFVCGWLLEWKSVKREPQKKD</sequence>
<evidence type="ECO:0000256" key="2">
    <source>
        <dbReference type="ARBA" id="ARBA00022692"/>
    </source>
</evidence>
<reference evidence="8" key="1">
    <citation type="journal article" date="2021" name="Nat. Commun.">
        <title>Genetic determinants of endophytism in the Arabidopsis root mycobiome.</title>
        <authorList>
            <person name="Mesny F."/>
            <person name="Miyauchi S."/>
            <person name="Thiergart T."/>
            <person name="Pickel B."/>
            <person name="Atanasova L."/>
            <person name="Karlsson M."/>
            <person name="Huettel B."/>
            <person name="Barry K.W."/>
            <person name="Haridas S."/>
            <person name="Chen C."/>
            <person name="Bauer D."/>
            <person name="Andreopoulos W."/>
            <person name="Pangilinan J."/>
            <person name="LaButti K."/>
            <person name="Riley R."/>
            <person name="Lipzen A."/>
            <person name="Clum A."/>
            <person name="Drula E."/>
            <person name="Henrissat B."/>
            <person name="Kohler A."/>
            <person name="Grigoriev I.V."/>
            <person name="Martin F.M."/>
            <person name="Hacquard S."/>
        </authorList>
    </citation>
    <scope>NUCLEOTIDE SEQUENCE</scope>
    <source>
        <strain evidence="8">MPI-SDFR-AT-0073</strain>
    </source>
</reference>
<dbReference type="OrthoDB" id="10021397at2759"/>
<feature type="region of interest" description="Disordered" evidence="5">
    <location>
        <begin position="1"/>
        <end position="36"/>
    </location>
</feature>
<evidence type="ECO:0000313" key="9">
    <source>
        <dbReference type="Proteomes" id="UP000758603"/>
    </source>
</evidence>
<feature type="transmembrane region" description="Helical" evidence="6">
    <location>
        <begin position="47"/>
        <end position="66"/>
    </location>
</feature>
<organism evidence="8 9">
    <name type="scientific">Truncatella angustata</name>
    <dbReference type="NCBI Taxonomy" id="152316"/>
    <lineage>
        <taxon>Eukaryota</taxon>
        <taxon>Fungi</taxon>
        <taxon>Dikarya</taxon>
        <taxon>Ascomycota</taxon>
        <taxon>Pezizomycotina</taxon>
        <taxon>Sordariomycetes</taxon>
        <taxon>Xylariomycetidae</taxon>
        <taxon>Amphisphaeriales</taxon>
        <taxon>Sporocadaceae</taxon>
        <taxon>Truncatella</taxon>
    </lineage>
</organism>
<evidence type="ECO:0000256" key="5">
    <source>
        <dbReference type="SAM" id="MobiDB-lite"/>
    </source>
</evidence>
<dbReference type="Pfam" id="PF07690">
    <property type="entry name" value="MFS_1"/>
    <property type="match status" value="1"/>
</dbReference>
<dbReference type="InterPro" id="IPR036259">
    <property type="entry name" value="MFS_trans_sf"/>
</dbReference>
<comment type="caution">
    <text evidence="8">The sequence shown here is derived from an EMBL/GenBank/DDBJ whole genome shotgun (WGS) entry which is preliminary data.</text>
</comment>
<dbReference type="Proteomes" id="UP000758603">
    <property type="component" value="Unassembled WGS sequence"/>
</dbReference>
<dbReference type="GO" id="GO:0022857">
    <property type="term" value="F:transmembrane transporter activity"/>
    <property type="evidence" value="ECO:0007669"/>
    <property type="project" value="InterPro"/>
</dbReference>
<feature type="transmembrane region" description="Helical" evidence="6">
    <location>
        <begin position="175"/>
        <end position="198"/>
    </location>
</feature>
<feature type="transmembrane region" description="Helical" evidence="6">
    <location>
        <begin position="316"/>
        <end position="337"/>
    </location>
</feature>
<dbReference type="InterPro" id="IPR020846">
    <property type="entry name" value="MFS_dom"/>
</dbReference>
<keyword evidence="2 6" id="KW-0812">Transmembrane</keyword>
<comment type="subcellular location">
    <subcellularLocation>
        <location evidence="1">Membrane</location>
        <topology evidence="1">Multi-pass membrane protein</topology>
    </subcellularLocation>
</comment>
<keyword evidence="4 6" id="KW-0472">Membrane</keyword>
<dbReference type="InterPro" id="IPR011701">
    <property type="entry name" value="MFS"/>
</dbReference>
<feature type="transmembrane region" description="Helical" evidence="6">
    <location>
        <begin position="143"/>
        <end position="168"/>
    </location>
</feature>
<dbReference type="SUPFAM" id="SSF103473">
    <property type="entry name" value="MFS general substrate transporter"/>
    <property type="match status" value="1"/>
</dbReference>
<feature type="transmembrane region" description="Helical" evidence="6">
    <location>
        <begin position="279"/>
        <end position="296"/>
    </location>
</feature>
<evidence type="ECO:0000313" key="8">
    <source>
        <dbReference type="EMBL" id="KAH6654608.1"/>
    </source>
</evidence>
<dbReference type="Gene3D" id="1.20.1250.20">
    <property type="entry name" value="MFS general substrate transporter like domains"/>
    <property type="match status" value="2"/>
</dbReference>
<feature type="domain" description="Major facilitator superfamily (MFS) profile" evidence="7">
    <location>
        <begin position="53"/>
        <end position="541"/>
    </location>
</feature>
<evidence type="ECO:0000256" key="6">
    <source>
        <dbReference type="SAM" id="Phobius"/>
    </source>
</evidence>
<feature type="transmembrane region" description="Helical" evidence="6">
    <location>
        <begin position="445"/>
        <end position="468"/>
    </location>
</feature>
<dbReference type="AlphaFoldDB" id="A0A9P8UM31"/>
<feature type="transmembrane region" description="Helical" evidence="6">
    <location>
        <begin position="380"/>
        <end position="399"/>
    </location>
</feature>
<evidence type="ECO:0000256" key="3">
    <source>
        <dbReference type="ARBA" id="ARBA00022989"/>
    </source>
</evidence>
<dbReference type="CDD" id="cd17502">
    <property type="entry name" value="MFS_Azr1_MDR_like"/>
    <property type="match status" value="1"/>
</dbReference>
<dbReference type="GO" id="GO:0005886">
    <property type="term" value="C:plasma membrane"/>
    <property type="evidence" value="ECO:0007669"/>
    <property type="project" value="TreeGrafter"/>
</dbReference>
<name>A0A9P8UM31_9PEZI</name>
<feature type="transmembrane region" description="Helical" evidence="6">
    <location>
        <begin position="117"/>
        <end position="137"/>
    </location>
</feature>
<dbReference type="GeneID" id="70131720"/>